<evidence type="ECO:0000256" key="2">
    <source>
        <dbReference type="SAM" id="Phobius"/>
    </source>
</evidence>
<dbReference type="PANTHER" id="PTHR23308">
    <property type="entry name" value="NUCLEAR INHIBITOR OF PROTEIN PHOSPHATASE-1"/>
    <property type="match status" value="1"/>
</dbReference>
<dbReference type="InterPro" id="IPR000253">
    <property type="entry name" value="FHA_dom"/>
</dbReference>
<dbReference type="Gene3D" id="1.25.40.10">
    <property type="entry name" value="Tetratricopeptide repeat domain"/>
    <property type="match status" value="1"/>
</dbReference>
<dbReference type="PROSITE" id="PS50006">
    <property type="entry name" value="FHA_DOMAIN"/>
    <property type="match status" value="2"/>
</dbReference>
<feature type="domain" description="FHA" evidence="3">
    <location>
        <begin position="24"/>
        <end position="73"/>
    </location>
</feature>
<keyword evidence="1" id="KW-0802">TPR repeat</keyword>
<dbReference type="PROSITE" id="PS50005">
    <property type="entry name" value="TPR"/>
    <property type="match status" value="1"/>
</dbReference>
<dbReference type="InterPro" id="IPR008984">
    <property type="entry name" value="SMAD_FHA_dom_sf"/>
</dbReference>
<proteinExistence type="predicted"/>
<accession>A0A4Y6Q1V3</accession>
<dbReference type="SUPFAM" id="SSF48452">
    <property type="entry name" value="TPR-like"/>
    <property type="match status" value="1"/>
</dbReference>
<evidence type="ECO:0000256" key="1">
    <source>
        <dbReference type="PROSITE-ProRule" id="PRU00339"/>
    </source>
</evidence>
<evidence type="ECO:0000313" key="5">
    <source>
        <dbReference type="Proteomes" id="UP000315995"/>
    </source>
</evidence>
<gene>
    <name evidence="4" type="ORF">FIV42_27945</name>
</gene>
<feature type="domain" description="FHA" evidence="3">
    <location>
        <begin position="141"/>
        <end position="190"/>
    </location>
</feature>
<dbReference type="InterPro" id="IPR050923">
    <property type="entry name" value="Cell_Proc_Reg/RNA_Proc"/>
</dbReference>
<dbReference type="SUPFAM" id="SSF49879">
    <property type="entry name" value="SMAD/FHA domain"/>
    <property type="match status" value="2"/>
</dbReference>
<keyword evidence="2" id="KW-0812">Transmembrane</keyword>
<evidence type="ECO:0000259" key="3">
    <source>
        <dbReference type="PROSITE" id="PS50006"/>
    </source>
</evidence>
<organism evidence="4 5">
    <name type="scientific">Persicimonas caeni</name>
    <dbReference type="NCBI Taxonomy" id="2292766"/>
    <lineage>
        <taxon>Bacteria</taxon>
        <taxon>Deltaproteobacteria</taxon>
        <taxon>Bradymonadales</taxon>
        <taxon>Bradymonadaceae</taxon>
        <taxon>Persicimonas</taxon>
    </lineage>
</organism>
<evidence type="ECO:0000313" key="4">
    <source>
        <dbReference type="EMBL" id="QDG54439.1"/>
    </source>
</evidence>
<dbReference type="EMBL" id="CP041186">
    <property type="protein sequence ID" value="QDG54439.1"/>
    <property type="molecule type" value="Genomic_DNA"/>
</dbReference>
<name>A0A4Y6Q1V3_PERCE</name>
<keyword evidence="2" id="KW-0472">Membrane</keyword>
<dbReference type="InterPro" id="IPR011990">
    <property type="entry name" value="TPR-like_helical_dom_sf"/>
</dbReference>
<reference evidence="4 5" key="1">
    <citation type="submission" date="2019-06" db="EMBL/GenBank/DDBJ databases">
        <title>Persicimonas caeni gen. nov., sp. nov., a predatory bacterium isolated from solar saltern.</title>
        <authorList>
            <person name="Wang S."/>
        </authorList>
    </citation>
    <scope>NUCLEOTIDE SEQUENCE [LARGE SCALE GENOMIC DNA]</scope>
    <source>
        <strain evidence="4 5">YN101</strain>
    </source>
</reference>
<dbReference type="Gene3D" id="2.60.200.20">
    <property type="match status" value="2"/>
</dbReference>
<sequence length="447" mass="50135">MYTLTIEDSNTQIADQFSFDHGSYVIGRLDECDIVLPSSSVSRKHARIFIENDRCFIEDLGSANGVIVDGQRVIQRRDLGTASQIRIGDFYLYLEFKATGQHGRQSVLNTLFISNNSDHHKLVRVNDSFAGEEFSLSEIENTIGRTDDNFILLSDQSISRQHAKIVRDADHYTLVDLGSSNGTRLNGSSVSGSKRLKPGDVVEFGDVEFVFTEGDVQVNLSEYTHKKASRNNLTFVGGLAVLVLFGLALGGLIVYALFWFKQSKQEAQPREQAVVAAPESVEGRASSMLEEGKSHMRRREWDNAISSFDEVLALAPDNQEAQKLRQQARAEQEAGDLLLKGEELSEQGRHNDAREVLMKIPEDTVAAQRAKPTIEHVEKTLAHNLKNEAIRLLKDSKLSKAEMQKAHEKLVRSLDLAPDDEEALEAVREVESMMKKKRVDFKKYARQ</sequence>
<keyword evidence="2" id="KW-1133">Transmembrane helix</keyword>
<dbReference type="InterPro" id="IPR019734">
    <property type="entry name" value="TPR_rpt"/>
</dbReference>
<keyword evidence="5" id="KW-1185">Reference proteome</keyword>
<protein>
    <submittedName>
        <fullName evidence="4">FHA domain-containing protein</fullName>
    </submittedName>
</protein>
<dbReference type="Proteomes" id="UP000315995">
    <property type="component" value="Chromosome"/>
</dbReference>
<accession>A0A5B8YCU5</accession>
<dbReference type="RefSeq" id="WP_141200883.1">
    <property type="nucleotide sequence ID" value="NZ_CP041186.1"/>
</dbReference>
<dbReference type="CDD" id="cd00060">
    <property type="entry name" value="FHA"/>
    <property type="match status" value="2"/>
</dbReference>
<dbReference type="Pfam" id="PF00498">
    <property type="entry name" value="FHA"/>
    <property type="match status" value="2"/>
</dbReference>
<feature type="repeat" description="TPR" evidence="1">
    <location>
        <begin position="285"/>
        <end position="318"/>
    </location>
</feature>
<feature type="transmembrane region" description="Helical" evidence="2">
    <location>
        <begin position="235"/>
        <end position="260"/>
    </location>
</feature>
<dbReference type="AlphaFoldDB" id="A0A4Y6Q1V3"/>
<dbReference type="SMART" id="SM00240">
    <property type="entry name" value="FHA"/>
    <property type="match status" value="2"/>
</dbReference>
<dbReference type="OrthoDB" id="5488182at2"/>